<reference evidence="1" key="1">
    <citation type="submission" date="2021-06" db="EMBL/GenBank/DDBJ databases">
        <title>Parelaphostrongylus tenuis whole genome reference sequence.</title>
        <authorList>
            <person name="Garwood T.J."/>
            <person name="Larsen P.A."/>
            <person name="Fountain-Jones N.M."/>
            <person name="Garbe J.R."/>
            <person name="Macchietto M.G."/>
            <person name="Kania S.A."/>
            <person name="Gerhold R.W."/>
            <person name="Richards J.E."/>
            <person name="Wolf T.M."/>
        </authorList>
    </citation>
    <scope>NUCLEOTIDE SEQUENCE</scope>
    <source>
        <strain evidence="1">MNPRO001-30</strain>
        <tissue evidence="1">Meninges</tissue>
    </source>
</reference>
<dbReference type="EMBL" id="JAHQIW010007074">
    <property type="protein sequence ID" value="KAJ1371991.1"/>
    <property type="molecule type" value="Genomic_DNA"/>
</dbReference>
<proteinExistence type="predicted"/>
<organism evidence="1 2">
    <name type="scientific">Parelaphostrongylus tenuis</name>
    <name type="common">Meningeal worm</name>
    <dbReference type="NCBI Taxonomy" id="148309"/>
    <lineage>
        <taxon>Eukaryota</taxon>
        <taxon>Metazoa</taxon>
        <taxon>Ecdysozoa</taxon>
        <taxon>Nematoda</taxon>
        <taxon>Chromadorea</taxon>
        <taxon>Rhabditida</taxon>
        <taxon>Rhabditina</taxon>
        <taxon>Rhabditomorpha</taxon>
        <taxon>Strongyloidea</taxon>
        <taxon>Metastrongylidae</taxon>
        <taxon>Parelaphostrongylus</taxon>
    </lineage>
</organism>
<dbReference type="AlphaFoldDB" id="A0AAD5WJD6"/>
<dbReference type="Proteomes" id="UP001196413">
    <property type="component" value="Unassembled WGS sequence"/>
</dbReference>
<evidence type="ECO:0000313" key="1">
    <source>
        <dbReference type="EMBL" id="KAJ1371991.1"/>
    </source>
</evidence>
<evidence type="ECO:0000313" key="2">
    <source>
        <dbReference type="Proteomes" id="UP001196413"/>
    </source>
</evidence>
<comment type="caution">
    <text evidence="1">The sequence shown here is derived from an EMBL/GenBank/DDBJ whole genome shotgun (WGS) entry which is preliminary data.</text>
</comment>
<sequence>MEKLVLDQTSQKQGSGEADSFWMSIKVCYLNFSELRLSRLESQYDKRLNSAAQQEKARDTTFIIFAMTAAEIGHYSCVREVLNRRRDDDPGSAH</sequence>
<protein>
    <submittedName>
        <fullName evidence="1">Uncharacterized protein</fullName>
    </submittedName>
</protein>
<keyword evidence="2" id="KW-1185">Reference proteome</keyword>
<gene>
    <name evidence="1" type="ORF">KIN20_034043</name>
</gene>
<name>A0AAD5WJD6_PARTN</name>
<accession>A0AAD5WJD6</accession>